<feature type="compositionally biased region" description="Basic and acidic residues" evidence="1">
    <location>
        <begin position="1"/>
        <end position="32"/>
    </location>
</feature>
<feature type="region of interest" description="Disordered" evidence="1">
    <location>
        <begin position="1"/>
        <end position="91"/>
    </location>
</feature>
<name>A0A7W9EN92_9HYPH</name>
<dbReference type="Proteomes" id="UP000555546">
    <property type="component" value="Unassembled WGS sequence"/>
</dbReference>
<proteinExistence type="predicted"/>
<sequence length="149" mass="16157">MSTHNIRLDLDEFKPEAKKADPAAKASVEKLAEATGFKTRHAPEQTRNEPKPSPKPDSVPAPAAPVAPVASEGEGEARRRGRKRTTNRNTPFAVKLKVETNNLIYEFADRLECNAIAEVLELALGALQKELDEGIDPRARAAEHAAAQG</sequence>
<evidence type="ECO:0008006" key="4">
    <source>
        <dbReference type="Google" id="ProtNLM"/>
    </source>
</evidence>
<dbReference type="EMBL" id="JACIJG010000024">
    <property type="protein sequence ID" value="MBB5704174.1"/>
    <property type="molecule type" value="Genomic_DNA"/>
</dbReference>
<dbReference type="AlphaFoldDB" id="A0A7W9EN92"/>
<dbReference type="RefSeq" id="WP_183657180.1">
    <property type="nucleotide sequence ID" value="NZ_JACIJG010000024.1"/>
</dbReference>
<evidence type="ECO:0000313" key="2">
    <source>
        <dbReference type="EMBL" id="MBB5704174.1"/>
    </source>
</evidence>
<gene>
    <name evidence="2" type="ORF">FHS76_004090</name>
</gene>
<protein>
    <recommendedName>
        <fullName evidence="4">Stability/partitioning determinant</fullName>
    </recommendedName>
</protein>
<reference evidence="2 3" key="1">
    <citation type="submission" date="2020-08" db="EMBL/GenBank/DDBJ databases">
        <title>Genomic Encyclopedia of Type Strains, Phase IV (KMG-IV): sequencing the most valuable type-strain genomes for metagenomic binning, comparative biology and taxonomic classification.</title>
        <authorList>
            <person name="Goeker M."/>
        </authorList>
    </citation>
    <scope>NUCLEOTIDE SEQUENCE [LARGE SCALE GENOMIC DNA]</scope>
    <source>
        <strain evidence="2 3">DSM 26944</strain>
    </source>
</reference>
<accession>A0A7W9EN92</accession>
<feature type="compositionally biased region" description="Basic and acidic residues" evidence="1">
    <location>
        <begin position="41"/>
        <end position="54"/>
    </location>
</feature>
<evidence type="ECO:0000313" key="3">
    <source>
        <dbReference type="Proteomes" id="UP000555546"/>
    </source>
</evidence>
<evidence type="ECO:0000256" key="1">
    <source>
        <dbReference type="SAM" id="MobiDB-lite"/>
    </source>
</evidence>
<comment type="caution">
    <text evidence="2">The sequence shown here is derived from an EMBL/GenBank/DDBJ whole genome shotgun (WGS) entry which is preliminary data.</text>
</comment>
<keyword evidence="3" id="KW-1185">Reference proteome</keyword>
<feature type="compositionally biased region" description="Pro residues" evidence="1">
    <location>
        <begin position="55"/>
        <end position="65"/>
    </location>
</feature>
<organism evidence="2 3">
    <name type="scientific">Brucella daejeonensis</name>
    <dbReference type="NCBI Taxonomy" id="659015"/>
    <lineage>
        <taxon>Bacteria</taxon>
        <taxon>Pseudomonadati</taxon>
        <taxon>Pseudomonadota</taxon>
        <taxon>Alphaproteobacteria</taxon>
        <taxon>Hyphomicrobiales</taxon>
        <taxon>Brucellaceae</taxon>
        <taxon>Brucella/Ochrobactrum group</taxon>
        <taxon>Brucella</taxon>
    </lineage>
</organism>